<dbReference type="AlphaFoldDB" id="A0AAJ2VNS8"/>
<dbReference type="PANTHER" id="PTHR35446:SF3">
    <property type="entry name" value="CMD DOMAIN-CONTAINING PROTEIN"/>
    <property type="match status" value="1"/>
</dbReference>
<evidence type="ECO:0000313" key="2">
    <source>
        <dbReference type="EMBL" id="MDX5977023.1"/>
    </source>
</evidence>
<dbReference type="GeneID" id="303164937"/>
<reference evidence="2" key="1">
    <citation type="submission" date="2023-11" db="EMBL/GenBank/DDBJ databases">
        <title>MicrobeMod: A computational toolkit for identifying prokaryotic methylation and restriction-modification with nanopore sequencing.</title>
        <authorList>
            <person name="Crits-Christoph A."/>
            <person name="Kang S.C."/>
            <person name="Lee H."/>
            <person name="Ostrov N."/>
        </authorList>
    </citation>
    <scope>NUCLEOTIDE SEQUENCE</scope>
    <source>
        <strain evidence="2">ATCC BAA-953</strain>
    </source>
</reference>
<dbReference type="GO" id="GO:0051920">
    <property type="term" value="F:peroxiredoxin activity"/>
    <property type="evidence" value="ECO:0007669"/>
    <property type="project" value="InterPro"/>
</dbReference>
<dbReference type="InterPro" id="IPR029032">
    <property type="entry name" value="AhpD-like"/>
</dbReference>
<dbReference type="SUPFAM" id="SSF69118">
    <property type="entry name" value="AhpD-like"/>
    <property type="match status" value="1"/>
</dbReference>
<comment type="caution">
    <text evidence="2">The sequence shown here is derived from an EMBL/GenBank/DDBJ whole genome shotgun (WGS) entry which is preliminary data.</text>
</comment>
<feature type="domain" description="Carboxymuconolactone decarboxylase-like" evidence="1">
    <location>
        <begin position="42"/>
        <end position="115"/>
    </location>
</feature>
<sequence length="180" mass="19787">MKPVSLETADDLATPILKEFQERYGIVPNFYGALGIDGASLKGYLAFEAAIEERCLLSEQQRELISLAVANRNGCHYCVSGHTFSARKLGMSKEECRAAQVGEASDALDQAMLDLALDVMKHNGACSPEQKDRCRALGMSDALIVQIVSWTGINNFSNWINNLVQPKIDFPKVELIPNPK</sequence>
<name>A0AAJ2VNS8_9GAMM</name>
<protein>
    <submittedName>
        <fullName evidence="2">Carboxymuconolactone decarboxylase family protein</fullName>
    </submittedName>
</protein>
<dbReference type="NCBIfam" id="TIGR00778">
    <property type="entry name" value="ahpD_dom"/>
    <property type="match status" value="1"/>
</dbReference>
<dbReference type="RefSeq" id="WP_198348973.1">
    <property type="nucleotide sequence ID" value="NZ_JABASV010000003.1"/>
</dbReference>
<proteinExistence type="predicted"/>
<dbReference type="PANTHER" id="PTHR35446">
    <property type="entry name" value="SI:CH211-175M2.5"/>
    <property type="match status" value="1"/>
</dbReference>
<dbReference type="Pfam" id="PF02627">
    <property type="entry name" value="CMD"/>
    <property type="match status" value="1"/>
</dbReference>
<accession>A0AAJ2VNS8</accession>
<organism evidence="2 3">
    <name type="scientific">Vreelandella alkaliphila</name>
    <dbReference type="NCBI Taxonomy" id="272774"/>
    <lineage>
        <taxon>Bacteria</taxon>
        <taxon>Pseudomonadati</taxon>
        <taxon>Pseudomonadota</taxon>
        <taxon>Gammaproteobacteria</taxon>
        <taxon>Oceanospirillales</taxon>
        <taxon>Halomonadaceae</taxon>
        <taxon>Vreelandella</taxon>
    </lineage>
</organism>
<dbReference type="InterPro" id="IPR003779">
    <property type="entry name" value="CMD-like"/>
</dbReference>
<evidence type="ECO:0000313" key="3">
    <source>
        <dbReference type="Proteomes" id="UP001276761"/>
    </source>
</evidence>
<evidence type="ECO:0000259" key="1">
    <source>
        <dbReference type="Pfam" id="PF02627"/>
    </source>
</evidence>
<dbReference type="InterPro" id="IPR004675">
    <property type="entry name" value="AhpD_core"/>
</dbReference>
<dbReference type="EMBL" id="JAWXXT010000001">
    <property type="protein sequence ID" value="MDX5977023.1"/>
    <property type="molecule type" value="Genomic_DNA"/>
</dbReference>
<gene>
    <name evidence="2" type="ORF">SIL78_05515</name>
</gene>
<dbReference type="Proteomes" id="UP001276761">
    <property type="component" value="Unassembled WGS sequence"/>
</dbReference>
<dbReference type="Gene3D" id="1.20.1290.10">
    <property type="entry name" value="AhpD-like"/>
    <property type="match status" value="1"/>
</dbReference>